<protein>
    <submittedName>
        <fullName evidence="2">Uncharacterized protein</fullName>
    </submittedName>
</protein>
<sequence>MVKGYTIRPGVGFEETYSPVVMTKSIWIMLPIAAWEAYWIAVKTLLKYLKRTEDMFLIYSGGELILEGYSSTSFHSIDDEDKSEWCGCLKKFQADYHNGFHHRS</sequence>
<organism evidence="2">
    <name type="scientific">Sesamum calycinum</name>
    <dbReference type="NCBI Taxonomy" id="2727403"/>
    <lineage>
        <taxon>Eukaryota</taxon>
        <taxon>Viridiplantae</taxon>
        <taxon>Streptophyta</taxon>
        <taxon>Embryophyta</taxon>
        <taxon>Tracheophyta</taxon>
        <taxon>Spermatophyta</taxon>
        <taxon>Magnoliopsida</taxon>
        <taxon>eudicotyledons</taxon>
        <taxon>Gunneridae</taxon>
        <taxon>Pentapetalae</taxon>
        <taxon>asterids</taxon>
        <taxon>lamiids</taxon>
        <taxon>Lamiales</taxon>
        <taxon>Pedaliaceae</taxon>
        <taxon>Sesamum</taxon>
    </lineage>
</organism>
<proteinExistence type="predicted"/>
<dbReference type="AlphaFoldDB" id="A0AAW2R6V0"/>
<evidence type="ECO:0000256" key="1">
    <source>
        <dbReference type="SAM" id="Phobius"/>
    </source>
</evidence>
<dbReference type="EMBL" id="JACGWM010000004">
    <property type="protein sequence ID" value="KAL0375563.1"/>
    <property type="molecule type" value="Genomic_DNA"/>
</dbReference>
<comment type="caution">
    <text evidence="2">The sequence shown here is derived from an EMBL/GenBank/DDBJ whole genome shotgun (WGS) entry which is preliminary data.</text>
</comment>
<keyword evidence="1" id="KW-1133">Transmembrane helix</keyword>
<reference evidence="2" key="2">
    <citation type="journal article" date="2024" name="Plant">
        <title>Genomic evolution and insights into agronomic trait innovations of Sesamum species.</title>
        <authorList>
            <person name="Miao H."/>
            <person name="Wang L."/>
            <person name="Qu L."/>
            <person name="Liu H."/>
            <person name="Sun Y."/>
            <person name="Le M."/>
            <person name="Wang Q."/>
            <person name="Wei S."/>
            <person name="Zheng Y."/>
            <person name="Lin W."/>
            <person name="Duan Y."/>
            <person name="Cao H."/>
            <person name="Xiong S."/>
            <person name="Wang X."/>
            <person name="Wei L."/>
            <person name="Li C."/>
            <person name="Ma Q."/>
            <person name="Ju M."/>
            <person name="Zhao R."/>
            <person name="Li G."/>
            <person name="Mu C."/>
            <person name="Tian Q."/>
            <person name="Mei H."/>
            <person name="Zhang T."/>
            <person name="Gao T."/>
            <person name="Zhang H."/>
        </authorList>
    </citation>
    <scope>NUCLEOTIDE SEQUENCE</scope>
    <source>
        <strain evidence="2">KEN8</strain>
    </source>
</reference>
<accession>A0AAW2R6V0</accession>
<reference evidence="2" key="1">
    <citation type="submission" date="2020-06" db="EMBL/GenBank/DDBJ databases">
        <authorList>
            <person name="Li T."/>
            <person name="Hu X."/>
            <person name="Zhang T."/>
            <person name="Song X."/>
            <person name="Zhang H."/>
            <person name="Dai N."/>
            <person name="Sheng W."/>
            <person name="Hou X."/>
            <person name="Wei L."/>
        </authorList>
    </citation>
    <scope>NUCLEOTIDE SEQUENCE</scope>
    <source>
        <strain evidence="2">KEN8</strain>
        <tissue evidence="2">Leaf</tissue>
    </source>
</reference>
<keyword evidence="1" id="KW-0472">Membrane</keyword>
<keyword evidence="1" id="KW-0812">Transmembrane</keyword>
<evidence type="ECO:0000313" key="2">
    <source>
        <dbReference type="EMBL" id="KAL0375563.1"/>
    </source>
</evidence>
<gene>
    <name evidence="2" type="ORF">Scaly_0673900</name>
</gene>
<name>A0AAW2R6V0_9LAMI</name>
<feature type="transmembrane region" description="Helical" evidence="1">
    <location>
        <begin position="26"/>
        <end position="46"/>
    </location>
</feature>